<name>A0A9J6DPU5_RHIMP</name>
<keyword evidence="2" id="KW-0472">Membrane</keyword>
<dbReference type="Proteomes" id="UP000821866">
    <property type="component" value="Chromosome 6"/>
</dbReference>
<comment type="caution">
    <text evidence="3">The sequence shown here is derived from an EMBL/GenBank/DDBJ whole genome shotgun (WGS) entry which is preliminary data.</text>
</comment>
<sequence length="245" mass="25647">MSNRSTSRRTEGRKEHSPFASGEAAGGEPEDKPKPRSRDVHPQPGKDSSLSSSSSSSDSGGRFASGETALGDQQSTAEADIKSELLDAGIHDFTRSDQSGGSRQDRWRPRSGSHDAEAAGSLSEYSDDVDTLTEATTQAFTAVPAASSTAMLVAREEPKHEPFLKTIAKASFSVSSFSFNEPLAQVSIAFFSMCLLFVIVACSVIVYSCGEGAACAAAGDPASNGTAEAARAHRKTEVLKSGHVP</sequence>
<evidence type="ECO:0000256" key="1">
    <source>
        <dbReference type="SAM" id="MobiDB-lite"/>
    </source>
</evidence>
<keyword evidence="2" id="KW-0812">Transmembrane</keyword>
<keyword evidence="2" id="KW-1133">Transmembrane helix</keyword>
<feature type="transmembrane region" description="Helical" evidence="2">
    <location>
        <begin position="186"/>
        <end position="207"/>
    </location>
</feature>
<organism evidence="3 4">
    <name type="scientific">Rhipicephalus microplus</name>
    <name type="common">Cattle tick</name>
    <name type="synonym">Boophilus microplus</name>
    <dbReference type="NCBI Taxonomy" id="6941"/>
    <lineage>
        <taxon>Eukaryota</taxon>
        <taxon>Metazoa</taxon>
        <taxon>Ecdysozoa</taxon>
        <taxon>Arthropoda</taxon>
        <taxon>Chelicerata</taxon>
        <taxon>Arachnida</taxon>
        <taxon>Acari</taxon>
        <taxon>Parasitiformes</taxon>
        <taxon>Ixodida</taxon>
        <taxon>Ixodoidea</taxon>
        <taxon>Ixodidae</taxon>
        <taxon>Rhipicephalinae</taxon>
        <taxon>Rhipicephalus</taxon>
        <taxon>Boophilus</taxon>
    </lineage>
</organism>
<keyword evidence="4" id="KW-1185">Reference proteome</keyword>
<evidence type="ECO:0000256" key="2">
    <source>
        <dbReference type="SAM" id="Phobius"/>
    </source>
</evidence>
<feature type="region of interest" description="Disordered" evidence="1">
    <location>
        <begin position="1"/>
        <end position="128"/>
    </location>
</feature>
<evidence type="ECO:0008006" key="5">
    <source>
        <dbReference type="Google" id="ProtNLM"/>
    </source>
</evidence>
<reference evidence="3" key="1">
    <citation type="journal article" date="2020" name="Cell">
        <title>Large-Scale Comparative Analyses of Tick Genomes Elucidate Their Genetic Diversity and Vector Capacities.</title>
        <authorList>
            <consortium name="Tick Genome and Microbiome Consortium (TIGMIC)"/>
            <person name="Jia N."/>
            <person name="Wang J."/>
            <person name="Shi W."/>
            <person name="Du L."/>
            <person name="Sun Y."/>
            <person name="Zhan W."/>
            <person name="Jiang J.F."/>
            <person name="Wang Q."/>
            <person name="Zhang B."/>
            <person name="Ji P."/>
            <person name="Bell-Sakyi L."/>
            <person name="Cui X.M."/>
            <person name="Yuan T.T."/>
            <person name="Jiang B.G."/>
            <person name="Yang W.F."/>
            <person name="Lam T.T."/>
            <person name="Chang Q.C."/>
            <person name="Ding S.J."/>
            <person name="Wang X.J."/>
            <person name="Zhu J.G."/>
            <person name="Ruan X.D."/>
            <person name="Zhao L."/>
            <person name="Wei J.T."/>
            <person name="Ye R.Z."/>
            <person name="Que T.C."/>
            <person name="Du C.H."/>
            <person name="Zhou Y.H."/>
            <person name="Cheng J.X."/>
            <person name="Dai P.F."/>
            <person name="Guo W.B."/>
            <person name="Han X.H."/>
            <person name="Huang E.J."/>
            <person name="Li L.F."/>
            <person name="Wei W."/>
            <person name="Gao Y.C."/>
            <person name="Liu J.Z."/>
            <person name="Shao H.Z."/>
            <person name="Wang X."/>
            <person name="Wang C.C."/>
            <person name="Yang T.C."/>
            <person name="Huo Q.B."/>
            <person name="Li W."/>
            <person name="Chen H.Y."/>
            <person name="Chen S.E."/>
            <person name="Zhou L.G."/>
            <person name="Ni X.B."/>
            <person name="Tian J.H."/>
            <person name="Sheng Y."/>
            <person name="Liu T."/>
            <person name="Pan Y.S."/>
            <person name="Xia L.Y."/>
            <person name="Li J."/>
            <person name="Zhao F."/>
            <person name="Cao W.C."/>
        </authorList>
    </citation>
    <scope>NUCLEOTIDE SEQUENCE</scope>
    <source>
        <strain evidence="3">Rmic-2018</strain>
    </source>
</reference>
<proteinExistence type="predicted"/>
<evidence type="ECO:0000313" key="4">
    <source>
        <dbReference type="Proteomes" id="UP000821866"/>
    </source>
</evidence>
<feature type="compositionally biased region" description="Basic and acidic residues" evidence="1">
    <location>
        <begin position="79"/>
        <end position="95"/>
    </location>
</feature>
<accession>A0A9J6DPU5</accession>
<feature type="compositionally biased region" description="Basic and acidic residues" evidence="1">
    <location>
        <begin position="103"/>
        <end position="117"/>
    </location>
</feature>
<feature type="compositionally biased region" description="Low complexity" evidence="1">
    <location>
        <begin position="47"/>
        <end position="59"/>
    </location>
</feature>
<dbReference type="AlphaFoldDB" id="A0A9J6DPU5"/>
<reference evidence="3" key="2">
    <citation type="submission" date="2021-09" db="EMBL/GenBank/DDBJ databases">
        <authorList>
            <person name="Jia N."/>
            <person name="Wang J."/>
            <person name="Shi W."/>
            <person name="Du L."/>
            <person name="Sun Y."/>
            <person name="Zhan W."/>
            <person name="Jiang J."/>
            <person name="Wang Q."/>
            <person name="Zhang B."/>
            <person name="Ji P."/>
            <person name="Sakyi L.B."/>
            <person name="Cui X."/>
            <person name="Yuan T."/>
            <person name="Jiang B."/>
            <person name="Yang W."/>
            <person name="Lam T.T.-Y."/>
            <person name="Chang Q."/>
            <person name="Ding S."/>
            <person name="Wang X."/>
            <person name="Zhu J."/>
            <person name="Ruan X."/>
            <person name="Zhao L."/>
            <person name="Wei J."/>
            <person name="Que T."/>
            <person name="Du C."/>
            <person name="Cheng J."/>
            <person name="Dai P."/>
            <person name="Han X."/>
            <person name="Huang E."/>
            <person name="Gao Y."/>
            <person name="Liu J."/>
            <person name="Shao H."/>
            <person name="Ye R."/>
            <person name="Li L."/>
            <person name="Wei W."/>
            <person name="Wang X."/>
            <person name="Wang C."/>
            <person name="Huo Q."/>
            <person name="Li W."/>
            <person name="Guo W."/>
            <person name="Chen H."/>
            <person name="Chen S."/>
            <person name="Zhou L."/>
            <person name="Zhou L."/>
            <person name="Ni X."/>
            <person name="Tian J."/>
            <person name="Zhou Y."/>
            <person name="Sheng Y."/>
            <person name="Liu T."/>
            <person name="Pan Y."/>
            <person name="Xia L."/>
            <person name="Li J."/>
            <person name="Zhao F."/>
            <person name="Cao W."/>
        </authorList>
    </citation>
    <scope>NUCLEOTIDE SEQUENCE</scope>
    <source>
        <strain evidence="3">Rmic-2018</strain>
        <tissue evidence="3">Larvae</tissue>
    </source>
</reference>
<feature type="compositionally biased region" description="Basic and acidic residues" evidence="1">
    <location>
        <begin position="29"/>
        <end position="41"/>
    </location>
</feature>
<evidence type="ECO:0000313" key="3">
    <source>
        <dbReference type="EMBL" id="KAH8024223.1"/>
    </source>
</evidence>
<protein>
    <recommendedName>
        <fullName evidence="5">Transmembrane protein</fullName>
    </recommendedName>
</protein>
<feature type="compositionally biased region" description="Basic and acidic residues" evidence="1">
    <location>
        <begin position="8"/>
        <end position="17"/>
    </location>
</feature>
<gene>
    <name evidence="3" type="ORF">HPB51_022326</name>
</gene>
<dbReference type="EMBL" id="JABSTU010000008">
    <property type="protein sequence ID" value="KAH8024223.1"/>
    <property type="molecule type" value="Genomic_DNA"/>
</dbReference>